<proteinExistence type="predicted"/>
<sequence length="136" mass="14276">MGLHTTHSSPHLNLNHSPPTTTIWAYTQPVVAATTTIASQTISPAISPNNIVPPNQLPFPPITIAEQLAAPLPRAISTSAETLVATTGASHHVVPVSQAFSTILADLHPSQPLRFVVGSSANPAPSSSRVRKFKPQ</sequence>
<dbReference type="Gramene" id="evm.model.05.297">
    <property type="protein sequence ID" value="cds.evm.model.05.297"/>
    <property type="gene ID" value="evm.TU.05.297"/>
</dbReference>
<dbReference type="EMBL" id="UZAU01000414">
    <property type="status" value="NOT_ANNOTATED_CDS"/>
    <property type="molecule type" value="Genomic_DNA"/>
</dbReference>
<evidence type="ECO:0000313" key="2">
    <source>
        <dbReference type="Proteomes" id="UP000596661"/>
    </source>
</evidence>
<dbReference type="EnsemblPlants" id="evm.model.05.297">
    <property type="protein sequence ID" value="cds.evm.model.05.297"/>
    <property type="gene ID" value="evm.TU.05.297"/>
</dbReference>
<protein>
    <submittedName>
        <fullName evidence="1">Uncharacterized protein</fullName>
    </submittedName>
</protein>
<dbReference type="AlphaFoldDB" id="A0A803PPW0"/>
<reference evidence="1" key="1">
    <citation type="submission" date="2018-11" db="EMBL/GenBank/DDBJ databases">
        <authorList>
            <person name="Grassa J C."/>
        </authorList>
    </citation>
    <scope>NUCLEOTIDE SEQUENCE [LARGE SCALE GENOMIC DNA]</scope>
</reference>
<organism evidence="1 2">
    <name type="scientific">Cannabis sativa</name>
    <name type="common">Hemp</name>
    <name type="synonym">Marijuana</name>
    <dbReference type="NCBI Taxonomy" id="3483"/>
    <lineage>
        <taxon>Eukaryota</taxon>
        <taxon>Viridiplantae</taxon>
        <taxon>Streptophyta</taxon>
        <taxon>Embryophyta</taxon>
        <taxon>Tracheophyta</taxon>
        <taxon>Spermatophyta</taxon>
        <taxon>Magnoliopsida</taxon>
        <taxon>eudicotyledons</taxon>
        <taxon>Gunneridae</taxon>
        <taxon>Pentapetalae</taxon>
        <taxon>rosids</taxon>
        <taxon>fabids</taxon>
        <taxon>Rosales</taxon>
        <taxon>Cannabaceae</taxon>
        <taxon>Cannabis</taxon>
    </lineage>
</organism>
<evidence type="ECO:0000313" key="1">
    <source>
        <dbReference type="EnsemblPlants" id="cds.evm.model.05.297"/>
    </source>
</evidence>
<dbReference type="Proteomes" id="UP000596661">
    <property type="component" value="Chromosome 5"/>
</dbReference>
<keyword evidence="2" id="KW-1185">Reference proteome</keyword>
<name>A0A803PPW0_CANSA</name>
<reference evidence="1" key="2">
    <citation type="submission" date="2021-03" db="UniProtKB">
        <authorList>
            <consortium name="EnsemblPlants"/>
        </authorList>
    </citation>
    <scope>IDENTIFICATION</scope>
</reference>
<accession>A0A803PPW0</accession>